<feature type="coiled-coil region" evidence="1">
    <location>
        <begin position="854"/>
        <end position="881"/>
    </location>
</feature>
<dbReference type="InterPro" id="IPR019448">
    <property type="entry name" value="NT-C2"/>
</dbReference>
<feature type="coiled-coil region" evidence="1">
    <location>
        <begin position="1091"/>
        <end position="1149"/>
    </location>
</feature>
<name>A0A2G5DWX3_AQUCA</name>
<dbReference type="PANTHER" id="PTHR34452:SF1">
    <property type="entry name" value="SPORULATION-SPECIFIC PROTEIN"/>
    <property type="match status" value="1"/>
</dbReference>
<evidence type="ECO:0000259" key="3">
    <source>
        <dbReference type="PROSITE" id="PS51840"/>
    </source>
</evidence>
<feature type="compositionally biased region" description="Basic and acidic residues" evidence="2">
    <location>
        <begin position="232"/>
        <end position="245"/>
    </location>
</feature>
<sequence length="1931" mass="220282">MSRTYKWKLEKIKVKVVFRLQFHATNIPQTGWDKLFVSFIAADSGKLTAKTGKSNVRNGTCKWADPIYETTRLLRDTNSKQFDDKFYKIIVGMGSSRSSLLGEASINLADYADASKPASVALPLHGCDYGSVLHVTVQLLTSKTGFREFEKQSELRERGLQTANQNNRDDTDEKLSTSTGMISGQIDKVNSKVRFQSESSKSPSLGEVELIEDYAESVVGVDDSSNTSESLYTEKHGSSIHENESLKSTISGDLGGMHLSHSPHTEKGDTSDHRHLTQGGNDWVHGWSSDYSMDNDLVAAYEENSRLRGSLEMAETSILELKLEVNSLHTHADELGVETQKCCQLLANEITSGEELAKEVSALKSECLKFKDDFEQLKHSKLNSDLTGREDVLKNWVHLFQDQQRRWQEGLISMEDQVSEVENKTCHQEFASDFSFLHPDLEALRHILQDLKQDTGEVTSLLNAELTEQAILKNIGAVPIPDPVRLVEGYKLEAIGADQYHVEGVNNCLSRPGRVFRESYPLDATNELRDTICVLQRELEESKTGQDRLTRKMDQMECYYEAFIQELEENQKRMLGELHNLRNEHSTCLFTITSCNSQMEKMHEDFNKQLLRFSEEKRELESVNKELERRAISSETALKRAQWNSSIAVNQLQKDLELLSFQVLSMFKTNENLIKQAFTETSQSCFQEYPEEHSEAVDSFSHKDYESFLQNQYKTRLQDSEAVISVSHQNELVPRSDVAMPRTECLNQNAELRRQFLSGEILYKNSQRSLHLQEELQAKAEAELVEMHLANINLDVFAKVLQEAWFEASNGINIMKEKMDGLACKLALSTKSEESLMLELQAALEDADALRSYEENWSNKCAELNSQNQIVEEKFRSMSKENGFLAQKITDYERMVMEYRSYKSRYEGCNREKTELVSLLQKETSLKCELRDEISSMHEELNLLKAEVAEQSSSNGNLEKTLSFVQDKLVDLRSNMISHGISGQLLSDVVLHDIENADLISIILHLEELQKKTCEKMFQLTREKKDEAEQRAAAQVLLAGIESEFMFLKKKYESDVQGMVNKLVVSNDLVAKFQQELETVANKLKISLELEERYADEIKDLSSKLAGFEDELRNVTDVNRDLAQQILTLECVNEELERTKLTVVDSEQEKQALVLSLRSGNEESVILSNELSNLMGKVRCMTDELNSERILKFKLEGDIADLTSELKMKNDLLISFDKEKAELVHLKQLVSDLEIENSSVCHRLLQSEECLRKADEDASSFRLQVIDLETHLTISQESFLTADVELTYIRELFQTRMGELVQQLESLDGCYRELHFKNLDVLTSLNGRISTEAQYVEENARLLTVLASVRSELEVNANEKSSLVKKNNVISAELEKFKNKEAVSESSDIQNKHEIERLKHMLQSSEELIDNLRFSRDELEIIVTVLRAKLKEQSILISSLEKYGNEVMMLQNQRSELSQKLSEQILKTEEFKNLSVHLKEMKDKADAECIKAREKREVEVPSVAVQESLRMVFIREQCETKLQELRNQLYVSKRHGEEMLLKLQDALSEVENRRKGEVSHIKRNEELLLKISELETELQAVLVDKREKVNALDKTKAELECSLICLDCCKEEKQKLEASLQECIEEMTEIAVKFDKMKAELECSLISLDQCKAVKQNLEASLQESIEEKTKLAAELGSVKESLKSLAPSILKGGNFKPYVVGSLSAQPATKDASCEEDAAQAPVQVVINQEDLRQLALIKEHFKAESLKSSMEHLHKELEKMKNENSNSLPLDVNQFEPVFHDLQRQILQLHKANEHLGSIFPLFQEFPGSGNALERVLALEIELAEALQAKKKSNIQSSFLKQHSDEEAVFQSFRDINELIKDMLELKGRYGAVETELKEMHDRYSQLSLQFAEVEGERQKLVMTLKNVRSPKKTSHLHRSTSATLEDHL</sequence>
<keyword evidence="5" id="KW-1185">Reference proteome</keyword>
<dbReference type="InParanoid" id="A0A2G5DWX3"/>
<feature type="domain" description="C2 NT-type" evidence="3">
    <location>
        <begin position="6"/>
        <end position="141"/>
    </location>
</feature>
<dbReference type="PANTHER" id="PTHR34452">
    <property type="entry name" value="MYOSIN HEAVY CHAIN-RELATED PROTEIN"/>
    <property type="match status" value="1"/>
</dbReference>
<feature type="region of interest" description="Disordered" evidence="2">
    <location>
        <begin position="152"/>
        <end position="178"/>
    </location>
</feature>
<protein>
    <recommendedName>
        <fullName evidence="3">C2 NT-type domain-containing protein</fullName>
    </recommendedName>
</protein>
<reference evidence="4 5" key="1">
    <citation type="submission" date="2017-09" db="EMBL/GenBank/DDBJ databases">
        <title>WGS assembly of Aquilegia coerulea Goldsmith.</title>
        <authorList>
            <person name="Hodges S."/>
            <person name="Kramer E."/>
            <person name="Nordborg M."/>
            <person name="Tomkins J."/>
            <person name="Borevitz J."/>
            <person name="Derieg N."/>
            <person name="Yan J."/>
            <person name="Mihaltcheva S."/>
            <person name="Hayes R.D."/>
            <person name="Rokhsar D."/>
        </authorList>
    </citation>
    <scope>NUCLEOTIDE SEQUENCE [LARGE SCALE GENOMIC DNA]</scope>
    <source>
        <strain evidence="5">cv. Goldsmith</strain>
    </source>
</reference>
<organism evidence="4 5">
    <name type="scientific">Aquilegia coerulea</name>
    <name type="common">Rocky mountain columbine</name>
    <dbReference type="NCBI Taxonomy" id="218851"/>
    <lineage>
        <taxon>Eukaryota</taxon>
        <taxon>Viridiplantae</taxon>
        <taxon>Streptophyta</taxon>
        <taxon>Embryophyta</taxon>
        <taxon>Tracheophyta</taxon>
        <taxon>Spermatophyta</taxon>
        <taxon>Magnoliopsida</taxon>
        <taxon>Ranunculales</taxon>
        <taxon>Ranunculaceae</taxon>
        <taxon>Thalictroideae</taxon>
        <taxon>Aquilegia</taxon>
    </lineage>
</organism>
<feature type="compositionally biased region" description="Polar residues" evidence="2">
    <location>
        <begin position="1922"/>
        <end position="1931"/>
    </location>
</feature>
<keyword evidence="1" id="KW-0175">Coiled coil</keyword>
<evidence type="ECO:0000313" key="5">
    <source>
        <dbReference type="Proteomes" id="UP000230069"/>
    </source>
</evidence>
<dbReference type="STRING" id="218851.A0A2G5DWX3"/>
<proteinExistence type="predicted"/>
<dbReference type="Pfam" id="PF10358">
    <property type="entry name" value="NT-C2"/>
    <property type="match status" value="1"/>
</dbReference>
<evidence type="ECO:0000313" key="4">
    <source>
        <dbReference type="EMBL" id="PIA48008.1"/>
    </source>
</evidence>
<dbReference type="Proteomes" id="UP000230069">
    <property type="component" value="Unassembled WGS sequence"/>
</dbReference>
<feature type="compositionally biased region" description="Basic residues" evidence="2">
    <location>
        <begin position="1912"/>
        <end position="1921"/>
    </location>
</feature>
<feature type="coiled-coil region" evidence="1">
    <location>
        <begin position="564"/>
        <end position="644"/>
    </location>
</feature>
<dbReference type="PROSITE" id="PS51840">
    <property type="entry name" value="C2_NT"/>
    <property type="match status" value="1"/>
</dbReference>
<dbReference type="EMBL" id="KZ305031">
    <property type="protein sequence ID" value="PIA48008.1"/>
    <property type="molecule type" value="Genomic_DNA"/>
</dbReference>
<feature type="region of interest" description="Disordered" evidence="2">
    <location>
        <begin position="1912"/>
        <end position="1931"/>
    </location>
</feature>
<accession>A0A2G5DWX3</accession>
<dbReference type="OrthoDB" id="2018427at2759"/>
<feature type="region of interest" description="Disordered" evidence="2">
    <location>
        <begin position="221"/>
        <end position="274"/>
    </location>
</feature>
<feature type="compositionally biased region" description="Basic and acidic residues" evidence="2">
    <location>
        <begin position="263"/>
        <end position="274"/>
    </location>
</feature>
<dbReference type="FunCoup" id="A0A2G5DWX3">
    <property type="interactions" value="1363"/>
</dbReference>
<gene>
    <name evidence="4" type="ORF">AQUCO_01400535v1</name>
</gene>
<feature type="coiled-coil region" evidence="1">
    <location>
        <begin position="1564"/>
        <end position="1675"/>
    </location>
</feature>
<evidence type="ECO:0000256" key="2">
    <source>
        <dbReference type="SAM" id="MobiDB-lite"/>
    </source>
</evidence>
<evidence type="ECO:0000256" key="1">
    <source>
        <dbReference type="SAM" id="Coils"/>
    </source>
</evidence>